<reference evidence="2" key="2">
    <citation type="submission" date="2023-11" db="UniProtKB">
        <authorList>
            <consortium name="WormBaseParasite"/>
        </authorList>
    </citation>
    <scope>IDENTIFICATION</scope>
</reference>
<dbReference type="SUPFAM" id="SSF158548">
    <property type="entry name" value="FLJ32549 domain-like"/>
    <property type="match status" value="1"/>
</dbReference>
<dbReference type="Proteomes" id="UP000050795">
    <property type="component" value="Unassembled WGS sequence"/>
</dbReference>
<keyword evidence="1" id="KW-1185">Reference proteome</keyword>
<dbReference type="GO" id="GO:0034198">
    <property type="term" value="P:cellular response to amino acid starvation"/>
    <property type="evidence" value="ECO:0007669"/>
    <property type="project" value="TreeGrafter"/>
</dbReference>
<dbReference type="InterPro" id="IPR038060">
    <property type="entry name" value="C12orf66-like_central_sf"/>
</dbReference>
<dbReference type="PANTHER" id="PTHR31581:SF1">
    <property type="entry name" value="KICSTOR SUBUNIT 2"/>
    <property type="match status" value="1"/>
</dbReference>
<dbReference type="PANTHER" id="PTHR31581">
    <property type="entry name" value="KICSTOR COMPLEX PROTEIN C12ORF66"/>
    <property type="match status" value="1"/>
</dbReference>
<reference evidence="1" key="1">
    <citation type="submission" date="2022-06" db="EMBL/GenBank/DDBJ databases">
        <authorList>
            <person name="Berger JAMES D."/>
            <person name="Berger JAMES D."/>
        </authorList>
    </citation>
    <scope>NUCLEOTIDE SEQUENCE [LARGE SCALE GENOMIC DNA]</scope>
</reference>
<dbReference type="GO" id="GO:0042149">
    <property type="term" value="P:cellular response to glucose starvation"/>
    <property type="evidence" value="ECO:0007669"/>
    <property type="project" value="TreeGrafter"/>
</dbReference>
<dbReference type="InterPro" id="IPR018544">
    <property type="entry name" value="KICS_2"/>
</dbReference>
<proteinExistence type="predicted"/>
<evidence type="ECO:0000313" key="1">
    <source>
        <dbReference type="Proteomes" id="UP000050795"/>
    </source>
</evidence>
<protein>
    <submittedName>
        <fullName evidence="2">Uncharacterized protein</fullName>
    </submittedName>
</protein>
<name>A0AA85IRN7_TRIRE</name>
<organism evidence="1 2">
    <name type="scientific">Trichobilharzia regenti</name>
    <name type="common">Nasal bird schistosome</name>
    <dbReference type="NCBI Taxonomy" id="157069"/>
    <lineage>
        <taxon>Eukaryota</taxon>
        <taxon>Metazoa</taxon>
        <taxon>Spiralia</taxon>
        <taxon>Lophotrochozoa</taxon>
        <taxon>Platyhelminthes</taxon>
        <taxon>Trematoda</taxon>
        <taxon>Digenea</taxon>
        <taxon>Strigeidida</taxon>
        <taxon>Schistosomatoidea</taxon>
        <taxon>Schistosomatidae</taxon>
        <taxon>Trichobilharzia</taxon>
    </lineage>
</organism>
<dbReference type="Gene3D" id="3.30.450.240">
    <property type="match status" value="1"/>
</dbReference>
<dbReference type="GO" id="GO:0061462">
    <property type="term" value="P:protein localization to lysosome"/>
    <property type="evidence" value="ECO:0007669"/>
    <property type="project" value="TreeGrafter"/>
</dbReference>
<dbReference type="AlphaFoldDB" id="A0AA85IRN7"/>
<dbReference type="GO" id="GO:1904262">
    <property type="term" value="P:negative regulation of TORC1 signaling"/>
    <property type="evidence" value="ECO:0007669"/>
    <property type="project" value="TreeGrafter"/>
</dbReference>
<accession>A0AA85IRN7</accession>
<dbReference type="SUPFAM" id="SSF160651">
    <property type="entry name" value="FLJ32549 C-terminal domain-like"/>
    <property type="match status" value="1"/>
</dbReference>
<sequence>MSVNSPQIQYIEELLDRLFRGILSAKLEDLKVLSSTIPISGKISFADSKITHGEALYLFCRLERDYSSLQIFPNKSLFSRKDDCLTSYNSLRNGFDSVCNIPNSLNIQYEFAVHMQTLTAARGQLVTLYRNFTENPLFLITKCTTAIKSVSDILSRLSTIDGNVFTKAFSYISQIIKQEVIILRELISAQNAISDLMFLESLLCLDRAKTGIHEFNKLFVSQGVIPLGRQPAIVSWLEGFYANLLSKYTLYWFEILTRSVSGLHEIEATVKSENPDLVNSIIHFQQETNALNISLLFDTTCQSFAFLGHGYVLRGSVGDAPKGIGSIPPIFTAPLGSCLSPVDVYTIVMQINSTLHHGSDDENDNLNELLKQPRYVYDEKLSHTYYIKKIERRVYLALVYEGLKSPKDKSINEFISMLTETVCLHQVVNLLRQRQQTSASSSSSERNYLRSLFFH</sequence>
<evidence type="ECO:0000313" key="2">
    <source>
        <dbReference type="WBParaSite" id="TREG1_100230.1"/>
    </source>
</evidence>
<dbReference type="WBParaSite" id="TREG1_100230.1">
    <property type="protein sequence ID" value="TREG1_100230.1"/>
    <property type="gene ID" value="TREG1_100230"/>
</dbReference>
<dbReference type="Pfam" id="PF09404">
    <property type="entry name" value="C12orf66_like"/>
    <property type="match status" value="1"/>
</dbReference>